<evidence type="ECO:0008006" key="4">
    <source>
        <dbReference type="Google" id="ProtNLM"/>
    </source>
</evidence>
<accession>L7UDS5</accession>
<dbReference type="HOGENOM" id="CLU_296102_0_0_7"/>
<dbReference type="RefSeq" id="WP_015350469.1">
    <property type="nucleotide sequence ID" value="NC_020126.1"/>
</dbReference>
<dbReference type="STRING" id="1278073.MYSTI_04925"/>
<evidence type="ECO:0000313" key="2">
    <source>
        <dbReference type="EMBL" id="AGC46213.1"/>
    </source>
</evidence>
<organism evidence="2 3">
    <name type="scientific">Myxococcus stipitatus (strain DSM 14675 / JCM 12634 / Mx s8)</name>
    <dbReference type="NCBI Taxonomy" id="1278073"/>
    <lineage>
        <taxon>Bacteria</taxon>
        <taxon>Pseudomonadati</taxon>
        <taxon>Myxococcota</taxon>
        <taxon>Myxococcia</taxon>
        <taxon>Myxococcales</taxon>
        <taxon>Cystobacterineae</taxon>
        <taxon>Myxococcaceae</taxon>
        <taxon>Myxococcus</taxon>
    </lineage>
</organism>
<evidence type="ECO:0000313" key="3">
    <source>
        <dbReference type="Proteomes" id="UP000011131"/>
    </source>
</evidence>
<reference evidence="2 3" key="1">
    <citation type="journal article" date="2013" name="Genome Announc.">
        <title>Complete genome sequence of Myxococcus stipitatus strain DSM 14675, a fruiting myxobacterium.</title>
        <authorList>
            <person name="Huntley S."/>
            <person name="Kneip S."/>
            <person name="Treuner-Lange A."/>
            <person name="Sogaard-Andersen L."/>
        </authorList>
    </citation>
    <scope>NUCLEOTIDE SEQUENCE [LARGE SCALE GENOMIC DNA]</scope>
    <source>
        <strain evidence="3">DSM 14675 / JCM 12634 / Mx s8</strain>
    </source>
</reference>
<dbReference type="PATRIC" id="fig|1278073.3.peg.4998"/>
<dbReference type="KEGG" id="msd:MYSTI_04925"/>
<feature type="chain" id="PRO_5003983714" description="IgGFc-binding protein N-terminal domain-containing protein" evidence="1">
    <location>
        <begin position="20"/>
        <end position="1023"/>
    </location>
</feature>
<gene>
    <name evidence="2" type="ordered locus">MYSTI_04925</name>
</gene>
<sequence length="1023" mass="105522">MRAGIVICLCVGLSTVASAEWKVGLTVTGEPYDVKAWRPGTVAIAHSTGAELHIDEVPVAQVPFSPGVGSLLLSSGCFAGVGPDGTVFGQDACLPGGPLFADAPGEYRIRRLMQTASGTSYVVIGGEPTGLQVLSATPSGTPMFPWRRVVRDSAFERSTAVMGVTETAGNVPHALIVIIGPPNMYWFRDDKIEAQVSVPASLTTRLAQTVDLIPTSGPHPIALMGNADGLFRGQLQPSPMGTHLTPFVKVPLDGMGAVDIKSVDVNTEKGSGKGTGFGLAVGSRNGGEPVVLGAVPAASAAEAGTQWRVHPAFDNASLPVTDPFDQVSCVDSTFCVITLKNQGQNVFYYFNAAAPQFAAIPDPVTINEGTLRTLDISASDPDFDAVRVSVETPPSLLSVDATPRVDGVTLSLSAPEVCEPTTAQFFVNASDGLAAHDQRSTVTVRIENTEGPKPPVVSPLNAITSAGGAPIEFTASPGTGPCAPVDYTWSDEPGQPPLQKGPLGRATFEPPAFVCSSTGARYTYSVKALDKGRQLSLPTTMTVDVRPWGKPSAPFVPDAVRRLPAGGSLELRPESLHPCDGTQGLPVVETVWRLADGTPGLPSGLTVKNASGGAVDLSSPVSSPLLQVSSTACTGGGVTLSVRNRMAASGGGILEGPESLVRVEVDFVPEDVSSAKLDMLLHTEGEKDVQARLGTSLRCPGAHSLKARMFLESSDGTLLASDVVSVPGAWAFEFPAVCSDTPFTVRGELFAEGSPPIEAGRARQTLTAAARPVALGELDGEALVARCGAGASATLTQVIPPEACTDVKVSWEQEGGPALAHVELAGRQVTLETRETGLQELVGESVAVRVTADGGGGNRAVRRHSVPIIAEPFVDVAHSSEAVSGQETGLVGVVVELSNTTACAVTGLRFVESLEGLDLVPGSVKLAGQSMVAQPLEGGFQVEGLSLPAHGGSTLTYVARPRLLSSPRFSGEVFLNGVPVAGPARGETPSSCGCSQGSSGAALMGLLAVARLLRRRRGGGARA</sequence>
<dbReference type="eggNOG" id="COG0094">
    <property type="taxonomic scope" value="Bacteria"/>
</dbReference>
<proteinExistence type="predicted"/>
<dbReference type="Proteomes" id="UP000011131">
    <property type="component" value="Chromosome"/>
</dbReference>
<feature type="signal peptide" evidence="1">
    <location>
        <begin position="1"/>
        <end position="19"/>
    </location>
</feature>
<keyword evidence="3" id="KW-1185">Reference proteome</keyword>
<keyword evidence="1" id="KW-0732">Signal</keyword>
<evidence type="ECO:0000256" key="1">
    <source>
        <dbReference type="SAM" id="SignalP"/>
    </source>
</evidence>
<protein>
    <recommendedName>
        <fullName evidence="4">IgGFc-binding protein N-terminal domain-containing protein</fullName>
    </recommendedName>
</protein>
<name>L7UDS5_MYXSD</name>
<dbReference type="OrthoDB" id="5377246at2"/>
<dbReference type="EMBL" id="CP004025">
    <property type="protein sequence ID" value="AGC46213.1"/>
    <property type="molecule type" value="Genomic_DNA"/>
</dbReference>
<dbReference type="AlphaFoldDB" id="L7UDS5"/>